<dbReference type="InterPro" id="IPR011712">
    <property type="entry name" value="Sig_transdc_His_kin_sub3_dim/P"/>
</dbReference>
<keyword evidence="9" id="KW-1133">Transmembrane helix</keyword>
<feature type="transmembrane region" description="Helical" evidence="9">
    <location>
        <begin position="128"/>
        <end position="153"/>
    </location>
</feature>
<feature type="domain" description="Putative sensor" evidence="12">
    <location>
        <begin position="25"/>
        <end position="210"/>
    </location>
</feature>
<dbReference type="SUPFAM" id="SSF55874">
    <property type="entry name" value="ATPase domain of HSP90 chaperone/DNA topoisomerase II/histidine kinase"/>
    <property type="match status" value="1"/>
</dbReference>
<feature type="transmembrane region" description="Helical" evidence="9">
    <location>
        <begin position="51"/>
        <end position="71"/>
    </location>
</feature>
<evidence type="ECO:0000256" key="7">
    <source>
        <dbReference type="ARBA" id="ARBA00022840"/>
    </source>
</evidence>
<keyword evidence="9" id="KW-0812">Transmembrane</keyword>
<dbReference type="Gene3D" id="1.20.5.1930">
    <property type="match status" value="1"/>
</dbReference>
<reference evidence="14 16" key="2">
    <citation type="submission" date="2017-10" db="EMBL/GenBank/DDBJ databases">
        <title>The new phylogeny of genus Mycobacterium.</title>
        <authorList>
            <person name="Tortoli E."/>
            <person name="Trovato A."/>
            <person name="Cirillo D.M."/>
        </authorList>
    </citation>
    <scope>NUCLEOTIDE SEQUENCE [LARGE SCALE GENOMIC DNA]</scope>
    <source>
        <strain evidence="14 16">IP141170001</strain>
    </source>
</reference>
<dbReference type="PANTHER" id="PTHR24421">
    <property type="entry name" value="NITRATE/NITRITE SENSOR PROTEIN NARX-RELATED"/>
    <property type="match status" value="1"/>
</dbReference>
<keyword evidence="7" id="KW-0067">ATP-binding</keyword>
<evidence type="ECO:0000256" key="4">
    <source>
        <dbReference type="ARBA" id="ARBA00022679"/>
    </source>
</evidence>
<organism evidence="14 16">
    <name type="scientific">Mycolicibacterium diernhoferi</name>
    <dbReference type="NCBI Taxonomy" id="1801"/>
    <lineage>
        <taxon>Bacteria</taxon>
        <taxon>Bacillati</taxon>
        <taxon>Actinomycetota</taxon>
        <taxon>Actinomycetes</taxon>
        <taxon>Mycobacteriales</taxon>
        <taxon>Mycobacteriaceae</taxon>
        <taxon>Mycolicibacterium</taxon>
    </lineage>
</organism>
<evidence type="ECO:0000256" key="9">
    <source>
        <dbReference type="SAM" id="Phobius"/>
    </source>
</evidence>
<keyword evidence="8" id="KW-0902">Two-component regulatory system</keyword>
<evidence type="ECO:0000256" key="6">
    <source>
        <dbReference type="ARBA" id="ARBA00022777"/>
    </source>
</evidence>
<dbReference type="Proteomes" id="UP000220340">
    <property type="component" value="Unassembled WGS sequence"/>
</dbReference>
<dbReference type="Pfam" id="PF13796">
    <property type="entry name" value="Sensor"/>
    <property type="match status" value="1"/>
</dbReference>
<dbReference type="EC" id="2.7.13.3" evidence="2"/>
<feature type="domain" description="Histidine kinase/HSP90-like ATPase" evidence="10">
    <location>
        <begin position="342"/>
        <end position="427"/>
    </location>
</feature>
<dbReference type="AlphaFoldDB" id="A0A1Q4H686"/>
<keyword evidence="6 14" id="KW-0418">Kinase</keyword>
<feature type="transmembrane region" description="Helical" evidence="9">
    <location>
        <begin position="25"/>
        <end position="45"/>
    </location>
</feature>
<dbReference type="OrthoDB" id="5242012at2"/>
<protein>
    <recommendedName>
        <fullName evidence="2">histidine kinase</fullName>
        <ecNumber evidence="2">2.7.13.3</ecNumber>
    </recommendedName>
</protein>
<evidence type="ECO:0000313" key="16">
    <source>
        <dbReference type="Proteomes" id="UP000220340"/>
    </source>
</evidence>
<proteinExistence type="predicted"/>
<comment type="catalytic activity">
    <reaction evidence="1">
        <text>ATP + protein L-histidine = ADP + protein N-phospho-L-histidine.</text>
        <dbReference type="EC" id="2.7.13.3"/>
    </reaction>
</comment>
<dbReference type="InterPro" id="IPR003594">
    <property type="entry name" value="HATPase_dom"/>
</dbReference>
<evidence type="ECO:0000256" key="5">
    <source>
        <dbReference type="ARBA" id="ARBA00022741"/>
    </source>
</evidence>
<evidence type="ECO:0000313" key="13">
    <source>
        <dbReference type="EMBL" id="OPE54933.1"/>
    </source>
</evidence>
<dbReference type="Proteomes" id="UP000191039">
    <property type="component" value="Unassembled WGS sequence"/>
</dbReference>
<dbReference type="InterPro" id="IPR025828">
    <property type="entry name" value="Put_sensor_dom"/>
</dbReference>
<comment type="caution">
    <text evidence="14">The sequence shown here is derived from an EMBL/GenBank/DDBJ whole genome shotgun (WGS) entry which is preliminary data.</text>
</comment>
<sequence>MPSVEGVTTMERPPVLRQLGVDTGYVLFGFPLALLSFTAIITGVAVGLGTLVIIVGLPILVGTVLVARVFADIERLQFSAVLHRPRTRPAYRAAAPGASAFKRLVTPLADGQSWLDLVHGVLRFPISVITFCVVITWWTTAVAGTLTVAWDWAIPRGPDNTSLAQLIGLGDSAVARIGFQTAIGLVCLFTLPWVVRGCALLEAGFARLLLTGVAEMRQTITVLSEQKSAAASAEAHALRRLERDIHDGPQQRLIRLAMDLGRARQSSAPGPVRDTLDEAIAQTQETLDELRALSRGIAPPVLTDRGLPSALAALAIRCTVPVGLVVDPELGTPVGRLDPAVETTVYFAVAEALTNVAKHSGATNCWVTVASGPARVVAEIVDDGDGGAHVAKGHGLSGLSDRVRAGGGTMTVTSPNGGPTTIRVELPV</sequence>
<dbReference type="Pfam" id="PF02518">
    <property type="entry name" value="HATPase_c"/>
    <property type="match status" value="1"/>
</dbReference>
<keyword evidence="4" id="KW-0808">Transferase</keyword>
<dbReference type="CDD" id="cd16917">
    <property type="entry name" value="HATPase_UhpB-NarQ-NarX-like"/>
    <property type="match status" value="1"/>
</dbReference>
<reference evidence="13 15" key="1">
    <citation type="submission" date="2016-09" db="EMBL/GenBank/DDBJ databases">
        <title>genome sequences of unsequenced Mycobacteria.</title>
        <authorList>
            <person name="Greninger A.L."/>
            <person name="Jerome K.R."/>
            <person name="Mcnair B."/>
            <person name="Wallis C."/>
            <person name="Fang F."/>
        </authorList>
    </citation>
    <scope>NUCLEOTIDE SEQUENCE [LARGE SCALE GENOMIC DNA]</scope>
    <source>
        <strain evidence="13 15">BM1</strain>
    </source>
</reference>
<name>A0A1Q4H686_9MYCO</name>
<dbReference type="GO" id="GO:0016020">
    <property type="term" value="C:membrane"/>
    <property type="evidence" value="ECO:0007669"/>
    <property type="project" value="InterPro"/>
</dbReference>
<evidence type="ECO:0000259" key="11">
    <source>
        <dbReference type="Pfam" id="PF07730"/>
    </source>
</evidence>
<evidence type="ECO:0000259" key="10">
    <source>
        <dbReference type="Pfam" id="PF02518"/>
    </source>
</evidence>
<keyword evidence="9" id="KW-0472">Membrane</keyword>
<feature type="domain" description="Signal transduction histidine kinase subgroup 3 dimerisation and phosphoacceptor" evidence="11">
    <location>
        <begin position="239"/>
        <end position="301"/>
    </location>
</feature>
<dbReference type="InterPro" id="IPR036890">
    <property type="entry name" value="HATPase_C_sf"/>
</dbReference>
<dbReference type="InterPro" id="IPR050482">
    <property type="entry name" value="Sensor_HK_TwoCompSys"/>
</dbReference>
<accession>A0A1Q4H686</accession>
<dbReference type="STRING" id="1801.BRW64_24650"/>
<evidence type="ECO:0000313" key="15">
    <source>
        <dbReference type="Proteomes" id="UP000191039"/>
    </source>
</evidence>
<dbReference type="EMBL" id="MIJD01000055">
    <property type="protein sequence ID" value="OPE54933.1"/>
    <property type="molecule type" value="Genomic_DNA"/>
</dbReference>
<dbReference type="EMBL" id="PDCR01000010">
    <property type="protein sequence ID" value="PEG54721.1"/>
    <property type="molecule type" value="Genomic_DNA"/>
</dbReference>
<evidence type="ECO:0000256" key="8">
    <source>
        <dbReference type="ARBA" id="ARBA00023012"/>
    </source>
</evidence>
<evidence type="ECO:0000256" key="1">
    <source>
        <dbReference type="ARBA" id="ARBA00000085"/>
    </source>
</evidence>
<dbReference type="GO" id="GO:0046983">
    <property type="term" value="F:protein dimerization activity"/>
    <property type="evidence" value="ECO:0007669"/>
    <property type="project" value="InterPro"/>
</dbReference>
<keyword evidence="5" id="KW-0547">Nucleotide-binding</keyword>
<evidence type="ECO:0000256" key="3">
    <source>
        <dbReference type="ARBA" id="ARBA00022553"/>
    </source>
</evidence>
<keyword evidence="16" id="KW-1185">Reference proteome</keyword>
<keyword evidence="3" id="KW-0597">Phosphoprotein</keyword>
<dbReference type="PANTHER" id="PTHR24421:SF10">
    <property type="entry name" value="NITRATE_NITRITE SENSOR PROTEIN NARQ"/>
    <property type="match status" value="1"/>
</dbReference>
<feature type="transmembrane region" description="Helical" evidence="9">
    <location>
        <begin position="173"/>
        <end position="195"/>
    </location>
</feature>
<dbReference type="GO" id="GO:0000155">
    <property type="term" value="F:phosphorelay sensor kinase activity"/>
    <property type="evidence" value="ECO:0007669"/>
    <property type="project" value="InterPro"/>
</dbReference>
<evidence type="ECO:0000256" key="2">
    <source>
        <dbReference type="ARBA" id="ARBA00012438"/>
    </source>
</evidence>
<dbReference type="Gene3D" id="3.30.565.10">
    <property type="entry name" value="Histidine kinase-like ATPase, C-terminal domain"/>
    <property type="match status" value="1"/>
</dbReference>
<evidence type="ECO:0000313" key="14">
    <source>
        <dbReference type="EMBL" id="PEG54721.1"/>
    </source>
</evidence>
<dbReference type="Pfam" id="PF07730">
    <property type="entry name" value="HisKA_3"/>
    <property type="match status" value="1"/>
</dbReference>
<evidence type="ECO:0000259" key="12">
    <source>
        <dbReference type="Pfam" id="PF13796"/>
    </source>
</evidence>
<gene>
    <name evidence="13" type="ORF">BV510_07645</name>
    <name evidence="14" type="ORF">CRI78_09430</name>
</gene>
<dbReference type="GO" id="GO:0005524">
    <property type="term" value="F:ATP binding"/>
    <property type="evidence" value="ECO:0007669"/>
    <property type="project" value="UniProtKB-KW"/>
</dbReference>